<organism evidence="3 4">
    <name type="scientific">Obesumbacterium proteus ATCC 12841</name>
    <dbReference type="NCBI Taxonomy" id="1354268"/>
    <lineage>
        <taxon>Bacteria</taxon>
        <taxon>Pseudomonadati</taxon>
        <taxon>Pseudomonadota</taxon>
        <taxon>Gammaproteobacteria</taxon>
        <taxon>Enterobacterales</taxon>
        <taxon>Hafniaceae</taxon>
        <taxon>Obesumbacterium</taxon>
    </lineage>
</organism>
<name>A0AA91IPP9_9GAMM</name>
<dbReference type="Pfam" id="PF10671">
    <property type="entry name" value="TcpQ"/>
    <property type="match status" value="1"/>
</dbReference>
<dbReference type="Proteomes" id="UP000078431">
    <property type="component" value="Unassembled WGS sequence"/>
</dbReference>
<feature type="domain" description="Toxin co-regulated pilus biosynthesis protein Q C-terminal" evidence="2">
    <location>
        <begin position="328"/>
        <end position="411"/>
    </location>
</feature>
<accession>A0AA91IPP9</accession>
<feature type="region of interest" description="Disordered" evidence="1">
    <location>
        <begin position="240"/>
        <end position="264"/>
    </location>
</feature>
<dbReference type="EMBL" id="LXEX01000031">
    <property type="protein sequence ID" value="OAT59032.1"/>
    <property type="molecule type" value="Genomic_DNA"/>
</dbReference>
<reference evidence="3 4" key="1">
    <citation type="submission" date="2016-04" db="EMBL/GenBank/DDBJ databases">
        <title>ATOL: Assembling a taxonomically balanced genome-scale reconstruction of the evolutionary history of the Enterobacteriaceae.</title>
        <authorList>
            <person name="Plunkett G.III."/>
            <person name="Neeno-Eckwall E.C."/>
            <person name="Glasner J.D."/>
            <person name="Perna N.T."/>
        </authorList>
    </citation>
    <scope>NUCLEOTIDE SEQUENCE [LARGE SCALE GENOMIC DNA]</scope>
    <source>
        <strain evidence="3 4">ATCC 12841</strain>
    </source>
</reference>
<dbReference type="InterPro" id="IPR022260">
    <property type="entry name" value="Integr_conj_element_PilL"/>
</dbReference>
<dbReference type="InterPro" id="IPR018927">
    <property type="entry name" value="Pilus_synth_Q_C"/>
</dbReference>
<comment type="caution">
    <text evidence="3">The sequence shown here is derived from an EMBL/GenBank/DDBJ whole genome shotgun (WGS) entry which is preliminary data.</text>
</comment>
<dbReference type="NCBIfam" id="TIGR03748">
    <property type="entry name" value="conj_PilL"/>
    <property type="match status" value="1"/>
</dbReference>
<dbReference type="AlphaFoldDB" id="A0AA91IPP9"/>
<gene>
    <name evidence="3" type="ORF">M993_02335</name>
</gene>
<proteinExistence type="predicted"/>
<evidence type="ECO:0000259" key="2">
    <source>
        <dbReference type="Pfam" id="PF10671"/>
    </source>
</evidence>
<evidence type="ECO:0000313" key="3">
    <source>
        <dbReference type="EMBL" id="OAT59032.1"/>
    </source>
</evidence>
<evidence type="ECO:0000256" key="1">
    <source>
        <dbReference type="SAM" id="MobiDB-lite"/>
    </source>
</evidence>
<keyword evidence="4" id="KW-1185">Reference proteome</keyword>
<dbReference type="RefSeq" id="WP_061552946.1">
    <property type="nucleotide sequence ID" value="NZ_LXEX01000031.1"/>
</dbReference>
<sequence>MAQLTQYPGRKLAWLTLSLLTAGCTNNGTSTDVLPRISANPRVSDIYQGQSPEVVRYDKYTLVSTRPADAQRDPLNQMVDITMPAQLVRSVGDGFRYLLLESGYSLCPASSSVFTELLSSPLPAVQRSIGPVRLSEALQVLAGPAWRLRVDDVNREVCFTLRDAYRDFAPRASTPVSSRALTTVTASPRLSGNPFTAPSVGVSDNNPATSLLPVPAAGQPKPVLKPESVPVPSPVLTTVKSGTLGSKSTHVGSKYSPAVPPTRQPRLTVQLPAKMSSPTVAAAGTTSLLTSQTSPMPKALPLQNPSTPASGPLFVPGTPVTAAPSGQLWRAEVGSTLKETLTRWASSAKCDNGGSWVVIWPISLDYRIDAPLTFHGNFESVLVQVFDLYRQADKPLYAAASRMQCLVSVSDQPGRN</sequence>
<protein>
    <submittedName>
        <fullName evidence="3">PilL family plasmid conjugative transfer protein</fullName>
    </submittedName>
</protein>
<evidence type="ECO:0000313" key="4">
    <source>
        <dbReference type="Proteomes" id="UP000078431"/>
    </source>
</evidence>